<evidence type="ECO:0000313" key="2">
    <source>
        <dbReference type="Proteomes" id="UP000323632"/>
    </source>
</evidence>
<keyword evidence="2" id="KW-1185">Reference proteome</keyword>
<dbReference type="RefSeq" id="WP_150031172.1">
    <property type="nucleotide sequence ID" value="NZ_VWSH01000001.1"/>
</dbReference>
<dbReference type="AlphaFoldDB" id="A0A5M6CUB9"/>
<sequence>MQRILLTLFITTITFAACQPSRDTYRNDFVKGCVTSYAKDSTVANEKGRHYVEEYCNCVGDKMNAKMNADQWRTFNKSGDTSLSRFKDDIQPCKDEFEQKVRSLKQ</sequence>
<accession>A0A5M6CUB9</accession>
<reference evidence="1 2" key="1">
    <citation type="submission" date="2019-09" db="EMBL/GenBank/DDBJ databases">
        <title>Genome sequence and assembly of Taibaiella sp.</title>
        <authorList>
            <person name="Chhetri G."/>
        </authorList>
    </citation>
    <scope>NUCLEOTIDE SEQUENCE [LARGE SCALE GENOMIC DNA]</scope>
    <source>
        <strain evidence="1 2">KVB11</strain>
    </source>
</reference>
<dbReference type="Proteomes" id="UP000323632">
    <property type="component" value="Unassembled WGS sequence"/>
</dbReference>
<dbReference type="EMBL" id="VWSH01000001">
    <property type="protein sequence ID" value="KAA5536595.1"/>
    <property type="molecule type" value="Genomic_DNA"/>
</dbReference>
<gene>
    <name evidence="1" type="ORF">F0919_02690</name>
</gene>
<evidence type="ECO:0008006" key="3">
    <source>
        <dbReference type="Google" id="ProtNLM"/>
    </source>
</evidence>
<comment type="caution">
    <text evidence="1">The sequence shown here is derived from an EMBL/GenBank/DDBJ whole genome shotgun (WGS) entry which is preliminary data.</text>
</comment>
<proteinExistence type="predicted"/>
<dbReference type="PROSITE" id="PS51257">
    <property type="entry name" value="PROKAR_LIPOPROTEIN"/>
    <property type="match status" value="1"/>
</dbReference>
<evidence type="ECO:0000313" key="1">
    <source>
        <dbReference type="EMBL" id="KAA5536595.1"/>
    </source>
</evidence>
<name>A0A5M6CUB9_9BACT</name>
<protein>
    <recommendedName>
        <fullName evidence="3">Lipoprotein</fullName>
    </recommendedName>
</protein>
<organism evidence="1 2">
    <name type="scientific">Taibaiella lutea</name>
    <dbReference type="NCBI Taxonomy" id="2608001"/>
    <lineage>
        <taxon>Bacteria</taxon>
        <taxon>Pseudomonadati</taxon>
        <taxon>Bacteroidota</taxon>
        <taxon>Chitinophagia</taxon>
        <taxon>Chitinophagales</taxon>
        <taxon>Chitinophagaceae</taxon>
        <taxon>Taibaiella</taxon>
    </lineage>
</organism>